<keyword evidence="3 4" id="KW-0998">Cell outer membrane</keyword>
<organism evidence="7 8">
    <name type="scientific">Nisaea acidiphila</name>
    <dbReference type="NCBI Taxonomy" id="1862145"/>
    <lineage>
        <taxon>Bacteria</taxon>
        <taxon>Pseudomonadati</taxon>
        <taxon>Pseudomonadota</taxon>
        <taxon>Alphaproteobacteria</taxon>
        <taxon>Rhodospirillales</taxon>
        <taxon>Thalassobaculaceae</taxon>
        <taxon>Nisaea</taxon>
    </lineage>
</organism>
<keyword evidence="1 4" id="KW-0732">Signal</keyword>
<comment type="subunit">
    <text evidence="4">Component of the lipopolysaccharide transport and assembly complex.</text>
</comment>
<dbReference type="GO" id="GO:1990351">
    <property type="term" value="C:transporter complex"/>
    <property type="evidence" value="ECO:0007669"/>
    <property type="project" value="TreeGrafter"/>
</dbReference>
<gene>
    <name evidence="4 7" type="primary">lptD</name>
    <name evidence="7" type="ORF">NUH88_04485</name>
</gene>
<dbReference type="Gene3D" id="2.60.450.10">
    <property type="entry name" value="Lipopolysaccharide (LPS) transport protein A like domain"/>
    <property type="match status" value="1"/>
</dbReference>
<evidence type="ECO:0000259" key="5">
    <source>
        <dbReference type="Pfam" id="PF03968"/>
    </source>
</evidence>
<dbReference type="AlphaFoldDB" id="A0A9J7AV05"/>
<dbReference type="HAMAP" id="MF_01411">
    <property type="entry name" value="LPS_assembly_LptD"/>
    <property type="match status" value="1"/>
</dbReference>
<feature type="domain" description="LptD C-terminal" evidence="6">
    <location>
        <begin position="305"/>
        <end position="668"/>
    </location>
</feature>
<dbReference type="GO" id="GO:0015920">
    <property type="term" value="P:lipopolysaccharide transport"/>
    <property type="evidence" value="ECO:0007669"/>
    <property type="project" value="InterPro"/>
</dbReference>
<evidence type="ECO:0000256" key="4">
    <source>
        <dbReference type="HAMAP-Rule" id="MF_01411"/>
    </source>
</evidence>
<accession>A0A9J7AV05</accession>
<evidence type="ECO:0000313" key="7">
    <source>
        <dbReference type="EMBL" id="UUX50950.1"/>
    </source>
</evidence>
<proteinExistence type="inferred from homology"/>
<evidence type="ECO:0000259" key="6">
    <source>
        <dbReference type="Pfam" id="PF04453"/>
    </source>
</evidence>
<comment type="subcellular location">
    <subcellularLocation>
        <location evidence="4">Cell outer membrane</location>
    </subcellularLocation>
</comment>
<dbReference type="Pfam" id="PF04453">
    <property type="entry name" value="LptD"/>
    <property type="match status" value="1"/>
</dbReference>
<dbReference type="KEGG" id="naci:NUH88_04485"/>
<comment type="similarity">
    <text evidence="4">Belongs to the LptD family.</text>
</comment>
<sequence length="736" mass="82191">MGLDRTSLGRVLLLQEKAARTLLGALFLCCAVAAATVQAQERDVSDAPVLMQADELVHDETLGTVTARGSVELSQGERVLLADSVTYNQREDTVIATGNITLLEPTGEVLFSDYVELHNELKTGFVDNIRLRMTDGSRLAANRGLRTADNRKILSRAVFTPCDSCKEDPDRPPLWQIKARKVVHDEQAKDVIYNDATLEMFGVPVLYTPYLRHPDPTVERRSGLLPPTLGLSDELGFIYGQPYYHVIDQSRDLEVTPILFSEEGGVVKGRYRQRFTNGMIDFQGTGGLLDQRENNVETGDKDFEGSVDLEGRFDFDRTWRGGFDFEQSSARTYLRRYRLDSREVLTTRAYTEGFRGRNYASVQALKFQGLNAGDSRDKSPVVAPLIDYNYIGEPDRAGGRFQLDTTVMSLTRQTGADSKKIAIRSGWSLPYIAPAGDIYTLTATLDTDYFHSDGLESGDDGDTGRIFPQLGLNWRYPFARSGETYHQTVEPIVNVVLSPNGHNPDEISNEDSQSFLFDDTNLFRMNRFTGSDLVTSGSRVDYGFKAGVYGDGGGSTSMLFGQSYRFMGDGPFAEGSGLEDDLSDFVGRIHVDPTDNLDFLFRFRLDKDDLDPRRGEIGMRYSNPRFSLVADYVLLDDQTDSDDIAGETSFLEREQLDLSGSLNLNPFWSVNGRIVQDFSDDANRTLIASTGLVYADECFTFGLVYERSELEDDDIEPEQRVMLQIAFKHLGGFASN</sequence>
<keyword evidence="2 4" id="KW-0472">Membrane</keyword>
<dbReference type="InterPro" id="IPR007543">
    <property type="entry name" value="LptD_C"/>
</dbReference>
<dbReference type="InterPro" id="IPR005653">
    <property type="entry name" value="OstA-like_N"/>
</dbReference>
<dbReference type="PANTHER" id="PTHR30189:SF1">
    <property type="entry name" value="LPS-ASSEMBLY PROTEIN LPTD"/>
    <property type="match status" value="1"/>
</dbReference>
<name>A0A9J7AV05_9PROT</name>
<dbReference type="InterPro" id="IPR050218">
    <property type="entry name" value="LptD"/>
</dbReference>
<reference evidence="7" key="1">
    <citation type="submission" date="2022-08" db="EMBL/GenBank/DDBJ databases">
        <title>Nisaea acidiphila sp. nov., isolated from a marine algal debris and emended description of the genus Nisaea Urios et al. 2008.</title>
        <authorList>
            <person name="Kwon K."/>
        </authorList>
    </citation>
    <scope>NUCLEOTIDE SEQUENCE</scope>
    <source>
        <strain evidence="7">MEBiC11861</strain>
    </source>
</reference>
<feature type="domain" description="Organic solvent tolerance-like N-terminal" evidence="5">
    <location>
        <begin position="52"/>
        <end position="133"/>
    </location>
</feature>
<dbReference type="EMBL" id="CP102480">
    <property type="protein sequence ID" value="UUX50950.1"/>
    <property type="molecule type" value="Genomic_DNA"/>
</dbReference>
<dbReference type="RefSeq" id="WP_257770211.1">
    <property type="nucleotide sequence ID" value="NZ_CP102480.1"/>
</dbReference>
<dbReference type="PANTHER" id="PTHR30189">
    <property type="entry name" value="LPS-ASSEMBLY PROTEIN"/>
    <property type="match status" value="1"/>
</dbReference>
<comment type="function">
    <text evidence="4">Involved in the assembly of lipopolysaccharide (LPS) at the surface of the outer membrane.</text>
</comment>
<dbReference type="Proteomes" id="UP001060336">
    <property type="component" value="Chromosome"/>
</dbReference>
<dbReference type="GO" id="GO:0009279">
    <property type="term" value="C:cell outer membrane"/>
    <property type="evidence" value="ECO:0007669"/>
    <property type="project" value="UniProtKB-SubCell"/>
</dbReference>
<dbReference type="Pfam" id="PF03968">
    <property type="entry name" value="LptD_N"/>
    <property type="match status" value="1"/>
</dbReference>
<keyword evidence="8" id="KW-1185">Reference proteome</keyword>
<protein>
    <recommendedName>
        <fullName evidence="4">LPS-assembly protein LptD</fullName>
    </recommendedName>
</protein>
<evidence type="ECO:0000313" key="8">
    <source>
        <dbReference type="Proteomes" id="UP001060336"/>
    </source>
</evidence>
<evidence type="ECO:0000256" key="1">
    <source>
        <dbReference type="ARBA" id="ARBA00022729"/>
    </source>
</evidence>
<dbReference type="InterPro" id="IPR020889">
    <property type="entry name" value="LipoPS_assembly_LptD"/>
</dbReference>
<dbReference type="GO" id="GO:0043165">
    <property type="term" value="P:Gram-negative-bacterium-type cell outer membrane assembly"/>
    <property type="evidence" value="ECO:0007669"/>
    <property type="project" value="UniProtKB-UniRule"/>
</dbReference>
<comment type="caution">
    <text evidence="4">Lacks conserved residue(s) required for the propagation of feature annotation.</text>
</comment>
<evidence type="ECO:0000256" key="2">
    <source>
        <dbReference type="ARBA" id="ARBA00023136"/>
    </source>
</evidence>
<evidence type="ECO:0000256" key="3">
    <source>
        <dbReference type="ARBA" id="ARBA00023237"/>
    </source>
</evidence>